<gene>
    <name evidence="1" type="ORF">SVIM_LOCUS405291</name>
</gene>
<protein>
    <submittedName>
        <fullName evidence="1">Uncharacterized protein</fullName>
    </submittedName>
</protein>
<evidence type="ECO:0000313" key="1">
    <source>
        <dbReference type="EMBL" id="VFU56483.1"/>
    </source>
</evidence>
<accession>A0A6N2MQ31</accession>
<sequence length="73" mass="8538">MWTYIRTSAIWTHHEFSPALILSRRVEQSCQAVSAWENTFDQYSLIITTDSHPPIDLDLSTKEFSVEPVKLWL</sequence>
<dbReference type="AlphaFoldDB" id="A0A6N2MQ31"/>
<reference evidence="1" key="1">
    <citation type="submission" date="2019-03" db="EMBL/GenBank/DDBJ databases">
        <authorList>
            <person name="Mank J."/>
            <person name="Almeida P."/>
        </authorList>
    </citation>
    <scope>NUCLEOTIDE SEQUENCE</scope>
    <source>
        <strain evidence="1">78183</strain>
    </source>
</reference>
<proteinExistence type="predicted"/>
<organism evidence="1">
    <name type="scientific">Salix viminalis</name>
    <name type="common">Common osier</name>
    <name type="synonym">Basket willow</name>
    <dbReference type="NCBI Taxonomy" id="40686"/>
    <lineage>
        <taxon>Eukaryota</taxon>
        <taxon>Viridiplantae</taxon>
        <taxon>Streptophyta</taxon>
        <taxon>Embryophyta</taxon>
        <taxon>Tracheophyta</taxon>
        <taxon>Spermatophyta</taxon>
        <taxon>Magnoliopsida</taxon>
        <taxon>eudicotyledons</taxon>
        <taxon>Gunneridae</taxon>
        <taxon>Pentapetalae</taxon>
        <taxon>rosids</taxon>
        <taxon>fabids</taxon>
        <taxon>Malpighiales</taxon>
        <taxon>Salicaceae</taxon>
        <taxon>Saliceae</taxon>
        <taxon>Salix</taxon>
    </lineage>
</organism>
<name>A0A6N2MQ31_SALVM</name>
<dbReference type="EMBL" id="CAADRP010001929">
    <property type="protein sequence ID" value="VFU56483.1"/>
    <property type="molecule type" value="Genomic_DNA"/>
</dbReference>